<name>X1M5H8_9ZZZZ</name>
<keyword evidence="2" id="KW-0479">Metal-binding</keyword>
<keyword evidence="1" id="KW-0004">4Fe-4S</keyword>
<dbReference type="InterPro" id="IPR051460">
    <property type="entry name" value="HdrC_iron-sulfur_subunit"/>
</dbReference>
<keyword evidence="4" id="KW-0408">Iron</keyword>
<evidence type="ECO:0000256" key="2">
    <source>
        <dbReference type="ARBA" id="ARBA00022723"/>
    </source>
</evidence>
<dbReference type="GO" id="GO:0051539">
    <property type="term" value="F:4 iron, 4 sulfur cluster binding"/>
    <property type="evidence" value="ECO:0007669"/>
    <property type="project" value="UniProtKB-KW"/>
</dbReference>
<gene>
    <name evidence="7" type="ORF">S03H2_70011</name>
</gene>
<dbReference type="GO" id="GO:0016491">
    <property type="term" value="F:oxidoreductase activity"/>
    <property type="evidence" value="ECO:0007669"/>
    <property type="project" value="UniProtKB-KW"/>
</dbReference>
<dbReference type="EMBL" id="BARU01046403">
    <property type="protein sequence ID" value="GAI01614.1"/>
    <property type="molecule type" value="Genomic_DNA"/>
</dbReference>
<evidence type="ECO:0000259" key="6">
    <source>
        <dbReference type="Pfam" id="PF02754"/>
    </source>
</evidence>
<comment type="caution">
    <text evidence="7">The sequence shown here is derived from an EMBL/GenBank/DDBJ whole genome shotgun (WGS) entry which is preliminary data.</text>
</comment>
<sequence>TLLFLGCMSSFRVKESASASYELLKEGNFDFKIFEKEPCCGEYVYSAGKLDFAKKIFNENFELFKQHGIKNIITTCGGCFYAFNNLYPKYLQDYDIPVKHVIQVIHKLEKNGKLKFQQSNDTVTYHDSC</sequence>
<accession>X1M5H8</accession>
<dbReference type="PANTHER" id="PTHR43255">
    <property type="entry name" value="IRON-SULFUR-BINDING OXIDOREDUCTASE FADF-RELATED-RELATED"/>
    <property type="match status" value="1"/>
</dbReference>
<dbReference type="PANTHER" id="PTHR43255:SF1">
    <property type="entry name" value="IRON-SULFUR-BINDING OXIDOREDUCTASE FADF-RELATED"/>
    <property type="match status" value="1"/>
</dbReference>
<keyword evidence="3" id="KW-0560">Oxidoreductase</keyword>
<protein>
    <recommendedName>
        <fullName evidence="6">Cysteine-rich domain-containing protein</fullName>
    </recommendedName>
</protein>
<feature type="non-terminal residue" evidence="7">
    <location>
        <position position="129"/>
    </location>
</feature>
<evidence type="ECO:0000256" key="4">
    <source>
        <dbReference type="ARBA" id="ARBA00023004"/>
    </source>
</evidence>
<dbReference type="AlphaFoldDB" id="X1M5H8"/>
<feature type="domain" description="Cysteine-rich" evidence="6">
    <location>
        <begin position="2"/>
        <end position="83"/>
    </location>
</feature>
<dbReference type="Pfam" id="PF02754">
    <property type="entry name" value="CCG"/>
    <property type="match status" value="1"/>
</dbReference>
<keyword evidence="5" id="KW-0411">Iron-sulfur</keyword>
<evidence type="ECO:0000313" key="7">
    <source>
        <dbReference type="EMBL" id="GAI01614.1"/>
    </source>
</evidence>
<dbReference type="GO" id="GO:0005886">
    <property type="term" value="C:plasma membrane"/>
    <property type="evidence" value="ECO:0007669"/>
    <property type="project" value="TreeGrafter"/>
</dbReference>
<reference evidence="7" key="1">
    <citation type="journal article" date="2014" name="Front. Microbiol.">
        <title>High frequency of phylogenetically diverse reductive dehalogenase-homologous genes in deep subseafloor sedimentary metagenomes.</title>
        <authorList>
            <person name="Kawai M."/>
            <person name="Futagami T."/>
            <person name="Toyoda A."/>
            <person name="Takaki Y."/>
            <person name="Nishi S."/>
            <person name="Hori S."/>
            <person name="Arai W."/>
            <person name="Tsubouchi T."/>
            <person name="Morono Y."/>
            <person name="Uchiyama I."/>
            <person name="Ito T."/>
            <person name="Fujiyama A."/>
            <person name="Inagaki F."/>
            <person name="Takami H."/>
        </authorList>
    </citation>
    <scope>NUCLEOTIDE SEQUENCE</scope>
    <source>
        <strain evidence="7">Expedition CK06-06</strain>
    </source>
</reference>
<feature type="non-terminal residue" evidence="7">
    <location>
        <position position="1"/>
    </location>
</feature>
<evidence type="ECO:0000256" key="5">
    <source>
        <dbReference type="ARBA" id="ARBA00023014"/>
    </source>
</evidence>
<proteinExistence type="predicted"/>
<dbReference type="InterPro" id="IPR004017">
    <property type="entry name" value="Cys_rich_dom"/>
</dbReference>
<organism evidence="7">
    <name type="scientific">marine sediment metagenome</name>
    <dbReference type="NCBI Taxonomy" id="412755"/>
    <lineage>
        <taxon>unclassified sequences</taxon>
        <taxon>metagenomes</taxon>
        <taxon>ecological metagenomes</taxon>
    </lineage>
</organism>
<evidence type="ECO:0000256" key="3">
    <source>
        <dbReference type="ARBA" id="ARBA00023002"/>
    </source>
</evidence>
<dbReference type="GO" id="GO:0046872">
    <property type="term" value="F:metal ion binding"/>
    <property type="evidence" value="ECO:0007669"/>
    <property type="project" value="UniProtKB-KW"/>
</dbReference>
<evidence type="ECO:0000256" key="1">
    <source>
        <dbReference type="ARBA" id="ARBA00022485"/>
    </source>
</evidence>